<dbReference type="EMBL" id="HBIR01053867">
    <property type="protein sequence ID" value="CAE0590327.1"/>
    <property type="molecule type" value="Transcribed_RNA"/>
</dbReference>
<reference evidence="2" key="1">
    <citation type="submission" date="2021-01" db="EMBL/GenBank/DDBJ databases">
        <authorList>
            <person name="Corre E."/>
            <person name="Pelletier E."/>
            <person name="Niang G."/>
            <person name="Scheremetjew M."/>
            <person name="Finn R."/>
            <person name="Kale V."/>
            <person name="Holt S."/>
            <person name="Cochrane G."/>
            <person name="Meng A."/>
            <person name="Brown T."/>
            <person name="Cohen L."/>
        </authorList>
    </citation>
    <scope>NUCLEOTIDE SEQUENCE</scope>
    <source>
        <strain evidence="2">379</strain>
    </source>
</reference>
<dbReference type="PROSITE" id="PS50948">
    <property type="entry name" value="PAN"/>
    <property type="match status" value="1"/>
</dbReference>
<dbReference type="Pfam" id="PF00024">
    <property type="entry name" value="PAN_1"/>
    <property type="match status" value="1"/>
</dbReference>
<organism evidence="2">
    <name type="scientific">Emiliania huxleyi</name>
    <name type="common">Coccolithophore</name>
    <name type="synonym">Pontosphaera huxleyi</name>
    <dbReference type="NCBI Taxonomy" id="2903"/>
    <lineage>
        <taxon>Eukaryota</taxon>
        <taxon>Haptista</taxon>
        <taxon>Haptophyta</taxon>
        <taxon>Prymnesiophyceae</taxon>
        <taxon>Isochrysidales</taxon>
        <taxon>Noelaerhabdaceae</taxon>
        <taxon>Emiliania</taxon>
    </lineage>
</organism>
<dbReference type="InterPro" id="IPR003609">
    <property type="entry name" value="Pan_app"/>
</dbReference>
<evidence type="ECO:0000313" key="2">
    <source>
        <dbReference type="EMBL" id="CAE0590327.1"/>
    </source>
</evidence>
<evidence type="ECO:0000259" key="1">
    <source>
        <dbReference type="PROSITE" id="PS50948"/>
    </source>
</evidence>
<accession>A0A7S3TPB9</accession>
<gene>
    <name evidence="2" type="ORF">EHUX00137_LOCUS41990</name>
</gene>
<dbReference type="Gene3D" id="3.50.4.10">
    <property type="entry name" value="Hepatocyte Growth Factor"/>
    <property type="match status" value="1"/>
</dbReference>
<dbReference type="AlphaFoldDB" id="A0A7S3TPB9"/>
<sequence length="200" mass="20690">MENLFDGELGYPIYGPLPNTELATLDACNGRRSAAGGYQYHARTMAQVNLSEPYCGRLGGRANNWNLVLGCFHGVVPAPPIFRSPADAEAAQAGARAAASGAMWTSPTNGRAGCCRTSSDGVQSPAGSSFSKAPAAGLDECKARCAALAGCTALEFNTRSSQCEVHRSPLVAYVALGTPCVCLLRVASPPSPPYPPGKGR</sequence>
<proteinExistence type="predicted"/>
<dbReference type="SMART" id="SM00473">
    <property type="entry name" value="PAN_AP"/>
    <property type="match status" value="1"/>
</dbReference>
<feature type="domain" description="Apple" evidence="1">
    <location>
        <begin position="115"/>
        <end position="180"/>
    </location>
</feature>
<name>A0A7S3TPB9_EMIHU</name>
<protein>
    <recommendedName>
        <fullName evidence="1">Apple domain-containing protein</fullName>
    </recommendedName>
</protein>